<dbReference type="EMBL" id="HBUF01040042">
    <property type="protein sequence ID" value="CAG6617832.1"/>
    <property type="molecule type" value="Transcribed_RNA"/>
</dbReference>
<evidence type="ECO:0000256" key="5">
    <source>
        <dbReference type="ARBA" id="ARBA00023187"/>
    </source>
</evidence>
<dbReference type="Gene3D" id="1.25.40.10">
    <property type="entry name" value="Tetratricopeptide repeat domain"/>
    <property type="match status" value="2"/>
</dbReference>
<dbReference type="Pfam" id="PF00076">
    <property type="entry name" value="RRM_1"/>
    <property type="match status" value="2"/>
</dbReference>
<feature type="compositionally biased region" description="Polar residues" evidence="8">
    <location>
        <begin position="882"/>
        <end position="904"/>
    </location>
</feature>
<dbReference type="InterPro" id="IPR000504">
    <property type="entry name" value="RRM_dom"/>
</dbReference>
<accession>A0A8D8M4X4</accession>
<dbReference type="InterPro" id="IPR035979">
    <property type="entry name" value="RBD_domain_sf"/>
</dbReference>
<keyword evidence="4 7" id="KW-0694">RNA-binding</keyword>
<dbReference type="SMART" id="SM00360">
    <property type="entry name" value="RRM"/>
    <property type="match status" value="2"/>
</dbReference>
<dbReference type="Gene3D" id="3.30.70.330">
    <property type="match status" value="2"/>
</dbReference>
<evidence type="ECO:0000256" key="7">
    <source>
        <dbReference type="PROSITE-ProRule" id="PRU00176"/>
    </source>
</evidence>
<feature type="domain" description="RRM" evidence="9">
    <location>
        <begin position="751"/>
        <end position="828"/>
    </location>
</feature>
<dbReference type="PROSITE" id="PS50102">
    <property type="entry name" value="RRM"/>
    <property type="match status" value="2"/>
</dbReference>
<evidence type="ECO:0000256" key="1">
    <source>
        <dbReference type="ARBA" id="ARBA00004123"/>
    </source>
</evidence>
<organism evidence="10">
    <name type="scientific">Cacopsylla melanoneura</name>
    <dbReference type="NCBI Taxonomy" id="428564"/>
    <lineage>
        <taxon>Eukaryota</taxon>
        <taxon>Metazoa</taxon>
        <taxon>Ecdysozoa</taxon>
        <taxon>Arthropoda</taxon>
        <taxon>Hexapoda</taxon>
        <taxon>Insecta</taxon>
        <taxon>Pterygota</taxon>
        <taxon>Neoptera</taxon>
        <taxon>Paraneoptera</taxon>
        <taxon>Hemiptera</taxon>
        <taxon>Sternorrhyncha</taxon>
        <taxon>Psylloidea</taxon>
        <taxon>Psyllidae</taxon>
        <taxon>Psyllinae</taxon>
        <taxon>Cacopsylla</taxon>
    </lineage>
</organism>
<evidence type="ECO:0000256" key="6">
    <source>
        <dbReference type="ARBA" id="ARBA00023242"/>
    </source>
</evidence>
<feature type="compositionally biased region" description="Polar residues" evidence="8">
    <location>
        <begin position="602"/>
        <end position="630"/>
    </location>
</feature>
<sequence>MTENSMDIDRGMDTPDTPPSDDDSDSSSMEDINHEELTQKAAQLEKKLAEDVFSYATHIDLIQVYSQLGELEQLRLARSRMHQHFPLTAELWLSWLRDEIKLIGGDQDRQKVIDLFEKAIQDYLSVDVWQEYAQFSIGCMQSHGIDWVRGVLERSLTQGGIHASAGVILWETYREYENCMLMSIQASNPDPLSEVVLEQQRRVASLFKRQLSCPLLDMERTYAEFQTWLSGLNNEGNRVVDVKVVEFGYKQALAKLAKILTFEETLMCTESNSRLPTYKSYLSYEQNEKEGGNNPTRVQVLYERAVADLPLTDTLWTAYIDYVSRMIHSEVPVMKVIDKALRNCPWIGRLWVQYLTEMERYGKPTLEITAVLEKALSAGLPSATDYLAVWSAYFEHLRRTYDATLTQHKQDSEEVTKLVSTIRNVMERCYAHVVGEFGIEGDANNEILYYWAYFEATRTRNLEKMRLIWNDALRDFGADKAAVWCQYIAMERQFGDHKHLRKLYQRALNAKTDWPESIGSDWLTFEKVEGSLDSYEVARRKVEEKMKQVEKEREEAVKKGGGSKAKEKKKGKEKEGKKEDHKRKISTNGSPPPTKQSKFAHLSSSTIEKKSNPNSDDQPMDTTTGQTNIGDTKKSDEELLRERGVVAEHDPSKDERTVFLSNMDFAIGEDTIRETLASAGVIEEVRLVKNFKGLSKGFAFVVFSKKSEAQAALAMDRIKINKRPLFISECNPEKAARKPGLKFAVGVLEKNKLFVKNLPFETSESDLREMFGKYGELRDVRLVVHRSGKSKGLAYVEYTSEVSASQALLQTDNMEVGDKRIEVAISKPPERKGDASGLSSDFSRTISLGGGGGAPTSAGRGKGRTQLSLVPSSVKGLIPSSVKPSLNNNNDSATGTPMKSNNDFRNMLLGKK</sequence>
<dbReference type="PANTHER" id="PTHR17204">
    <property type="entry name" value="PRE-MRNA PROCESSING PROTEIN PRP39-RELATED"/>
    <property type="match status" value="1"/>
</dbReference>
<dbReference type="InterPro" id="IPR008847">
    <property type="entry name" value="Suf"/>
</dbReference>
<feature type="region of interest" description="Disordered" evidence="8">
    <location>
        <begin position="826"/>
        <end position="912"/>
    </location>
</feature>
<feature type="region of interest" description="Disordered" evidence="8">
    <location>
        <begin position="1"/>
        <end position="31"/>
    </location>
</feature>
<dbReference type="GO" id="GO:0005634">
    <property type="term" value="C:nucleus"/>
    <property type="evidence" value="ECO:0007669"/>
    <property type="project" value="UniProtKB-SubCell"/>
</dbReference>
<dbReference type="SUPFAM" id="SSF54928">
    <property type="entry name" value="RNA-binding domain, RBD"/>
    <property type="match status" value="2"/>
</dbReference>
<keyword evidence="5" id="KW-0508">mRNA splicing</keyword>
<protein>
    <submittedName>
        <fullName evidence="10">Squamous cell carcinoma antigen recognized by T-cells 3</fullName>
    </submittedName>
</protein>
<evidence type="ECO:0000256" key="3">
    <source>
        <dbReference type="ARBA" id="ARBA00022737"/>
    </source>
</evidence>
<keyword evidence="3" id="KW-0677">Repeat</keyword>
<feature type="region of interest" description="Disordered" evidence="8">
    <location>
        <begin position="546"/>
        <end position="636"/>
    </location>
</feature>
<dbReference type="GO" id="GO:0008380">
    <property type="term" value="P:RNA splicing"/>
    <property type="evidence" value="ECO:0007669"/>
    <property type="project" value="UniProtKB-KW"/>
</dbReference>
<dbReference type="AlphaFoldDB" id="A0A8D8M4X4"/>
<dbReference type="GO" id="GO:0003723">
    <property type="term" value="F:RNA binding"/>
    <property type="evidence" value="ECO:0007669"/>
    <property type="project" value="UniProtKB-UniRule"/>
</dbReference>
<reference evidence="10" key="1">
    <citation type="submission" date="2021-05" db="EMBL/GenBank/DDBJ databases">
        <authorList>
            <person name="Alioto T."/>
            <person name="Alioto T."/>
            <person name="Gomez Garrido J."/>
        </authorList>
    </citation>
    <scope>NUCLEOTIDE SEQUENCE</scope>
</reference>
<comment type="subcellular location">
    <subcellularLocation>
        <location evidence="1">Nucleus</location>
    </subcellularLocation>
</comment>
<keyword evidence="6" id="KW-0539">Nucleus</keyword>
<feature type="compositionally biased region" description="Basic and acidic residues" evidence="8">
    <location>
        <begin position="546"/>
        <end position="558"/>
    </location>
</feature>
<dbReference type="Pfam" id="PF05843">
    <property type="entry name" value="Suf"/>
    <property type="match status" value="1"/>
</dbReference>
<evidence type="ECO:0000256" key="4">
    <source>
        <dbReference type="ARBA" id="ARBA00022884"/>
    </source>
</evidence>
<dbReference type="InterPro" id="IPR012677">
    <property type="entry name" value="Nucleotide-bd_a/b_plait_sf"/>
</dbReference>
<dbReference type="GO" id="GO:0006397">
    <property type="term" value="P:mRNA processing"/>
    <property type="evidence" value="ECO:0007669"/>
    <property type="project" value="UniProtKB-KW"/>
</dbReference>
<dbReference type="SMART" id="SM00386">
    <property type="entry name" value="HAT"/>
    <property type="match status" value="8"/>
</dbReference>
<dbReference type="SUPFAM" id="SSF48452">
    <property type="entry name" value="TPR-like"/>
    <property type="match status" value="1"/>
</dbReference>
<evidence type="ECO:0000256" key="2">
    <source>
        <dbReference type="ARBA" id="ARBA00022664"/>
    </source>
</evidence>
<feature type="domain" description="RRM" evidence="9">
    <location>
        <begin position="656"/>
        <end position="732"/>
    </location>
</feature>
<feature type="compositionally biased region" description="Polar residues" evidence="8">
    <location>
        <begin position="837"/>
        <end position="846"/>
    </location>
</feature>
<evidence type="ECO:0000259" key="9">
    <source>
        <dbReference type="PROSITE" id="PS50102"/>
    </source>
</evidence>
<name>A0A8D8M4X4_9HEMI</name>
<feature type="compositionally biased region" description="Basic and acidic residues" evidence="8">
    <location>
        <begin position="570"/>
        <end position="579"/>
    </location>
</feature>
<dbReference type="InterPro" id="IPR011990">
    <property type="entry name" value="TPR-like_helical_dom_sf"/>
</dbReference>
<evidence type="ECO:0000313" key="10">
    <source>
        <dbReference type="EMBL" id="CAG6617832.1"/>
    </source>
</evidence>
<keyword evidence="2" id="KW-0507">mRNA processing</keyword>
<proteinExistence type="predicted"/>
<dbReference type="PANTHER" id="PTHR17204:SF25">
    <property type="entry name" value="RRM DOMAIN-CONTAINING PROTEIN"/>
    <property type="match status" value="1"/>
</dbReference>
<evidence type="ECO:0000256" key="8">
    <source>
        <dbReference type="SAM" id="MobiDB-lite"/>
    </source>
</evidence>
<dbReference type="InterPro" id="IPR003107">
    <property type="entry name" value="HAT"/>
</dbReference>